<proteinExistence type="predicted"/>
<gene>
    <name evidence="1" type="ORF">BDN71DRAFT_1443657</name>
</gene>
<reference evidence="1" key="1">
    <citation type="submission" date="2020-11" db="EMBL/GenBank/DDBJ databases">
        <authorList>
            <consortium name="DOE Joint Genome Institute"/>
            <person name="Ahrendt S."/>
            <person name="Riley R."/>
            <person name="Andreopoulos W."/>
            <person name="Labutti K."/>
            <person name="Pangilinan J."/>
            <person name="Ruiz-Duenas F.J."/>
            <person name="Barrasa J.M."/>
            <person name="Sanchez-Garcia M."/>
            <person name="Camarero S."/>
            <person name="Miyauchi S."/>
            <person name="Serrano A."/>
            <person name="Linde D."/>
            <person name="Babiker R."/>
            <person name="Drula E."/>
            <person name="Ayuso-Fernandez I."/>
            <person name="Pacheco R."/>
            <person name="Padilla G."/>
            <person name="Ferreira P."/>
            <person name="Barriuso J."/>
            <person name="Kellner H."/>
            <person name="Castanera R."/>
            <person name="Alfaro M."/>
            <person name="Ramirez L."/>
            <person name="Pisabarro A.G."/>
            <person name="Kuo A."/>
            <person name="Tritt A."/>
            <person name="Lipzen A."/>
            <person name="He G."/>
            <person name="Yan M."/>
            <person name="Ng V."/>
            <person name="Cullen D."/>
            <person name="Martin F."/>
            <person name="Rosso M.-N."/>
            <person name="Henrissat B."/>
            <person name="Hibbett D."/>
            <person name="Martinez A.T."/>
            <person name="Grigoriev I.V."/>
        </authorList>
    </citation>
    <scope>NUCLEOTIDE SEQUENCE</scope>
    <source>
        <strain evidence="1">ATCC 90797</strain>
    </source>
</reference>
<evidence type="ECO:0000313" key="1">
    <source>
        <dbReference type="EMBL" id="KAF9498327.1"/>
    </source>
</evidence>
<evidence type="ECO:0008006" key="3">
    <source>
        <dbReference type="Google" id="ProtNLM"/>
    </source>
</evidence>
<dbReference type="Proteomes" id="UP000807025">
    <property type="component" value="Unassembled WGS sequence"/>
</dbReference>
<dbReference type="AlphaFoldDB" id="A0A9P6A1A2"/>
<organism evidence="1 2">
    <name type="scientific">Pleurotus eryngii</name>
    <name type="common">Boletus of the steppes</name>
    <dbReference type="NCBI Taxonomy" id="5323"/>
    <lineage>
        <taxon>Eukaryota</taxon>
        <taxon>Fungi</taxon>
        <taxon>Dikarya</taxon>
        <taxon>Basidiomycota</taxon>
        <taxon>Agaricomycotina</taxon>
        <taxon>Agaricomycetes</taxon>
        <taxon>Agaricomycetidae</taxon>
        <taxon>Agaricales</taxon>
        <taxon>Pleurotineae</taxon>
        <taxon>Pleurotaceae</taxon>
        <taxon>Pleurotus</taxon>
    </lineage>
</organism>
<keyword evidence="2" id="KW-1185">Reference proteome</keyword>
<sequence length="193" mass="21825">MLEARSCGTKARMLNLKFLRGILFDVSSHCDIDFILSVTYVHPIRPGSLLKENGTPPRHSTEPWGLFATTILCFLPSVVQARPVSLNEASTSMPWSSAAQLVRLPPRRRKRGDVSGHRRKFSCHSCCDEFTSRPNREHELCFHHNIDALCIEYLGHHRAHLGIRPFIRACGKAFTAKAEPRRHSDRKGKSCPT</sequence>
<accession>A0A9P6A1A2</accession>
<protein>
    <recommendedName>
        <fullName evidence="3">C2H2-type domain-containing protein</fullName>
    </recommendedName>
</protein>
<name>A0A9P6A1A2_PLEER</name>
<dbReference type="EMBL" id="MU154538">
    <property type="protein sequence ID" value="KAF9498327.1"/>
    <property type="molecule type" value="Genomic_DNA"/>
</dbReference>
<evidence type="ECO:0000313" key="2">
    <source>
        <dbReference type="Proteomes" id="UP000807025"/>
    </source>
</evidence>
<comment type="caution">
    <text evidence="1">The sequence shown here is derived from an EMBL/GenBank/DDBJ whole genome shotgun (WGS) entry which is preliminary data.</text>
</comment>